<comment type="subcellular location">
    <subcellularLocation>
        <location evidence="1">Cell membrane</location>
        <topology evidence="1">Multi-pass membrane protein</topology>
    </subcellularLocation>
</comment>
<reference evidence="10 11" key="1">
    <citation type="submission" date="2024-04" db="EMBL/GenBank/DDBJ databases">
        <title>Human intestinal bacterial collection.</title>
        <authorList>
            <person name="Pauvert C."/>
            <person name="Hitch T.C.A."/>
            <person name="Clavel T."/>
        </authorList>
    </citation>
    <scope>NUCLEOTIDE SEQUENCE [LARGE SCALE GENOMIC DNA]</scope>
    <source>
        <strain evidence="10 11">CLA-SR-H026</strain>
    </source>
</reference>
<feature type="transmembrane region" description="Helical" evidence="8">
    <location>
        <begin position="6"/>
        <end position="24"/>
    </location>
</feature>
<proteinExistence type="inferred from homology"/>
<keyword evidence="4 8" id="KW-0812">Transmembrane</keyword>
<dbReference type="PANTHER" id="PTHR34390:SF1">
    <property type="entry name" value="SUCCINATE TRANSPORTER SUBUNIT YJJB-RELATED"/>
    <property type="match status" value="1"/>
</dbReference>
<organism evidence="10 11">
    <name type="scientific">Aedoeadaptatus acetigenes</name>
    <dbReference type="NCBI Taxonomy" id="2981723"/>
    <lineage>
        <taxon>Bacteria</taxon>
        <taxon>Bacillati</taxon>
        <taxon>Bacillota</taxon>
        <taxon>Tissierellia</taxon>
        <taxon>Tissierellales</taxon>
        <taxon>Peptoniphilaceae</taxon>
        <taxon>Aedoeadaptatus</taxon>
    </lineage>
</organism>
<evidence type="ECO:0000256" key="5">
    <source>
        <dbReference type="ARBA" id="ARBA00022989"/>
    </source>
</evidence>
<evidence type="ECO:0000256" key="2">
    <source>
        <dbReference type="ARBA" id="ARBA00022475"/>
    </source>
</evidence>
<evidence type="ECO:0000256" key="8">
    <source>
        <dbReference type="SAM" id="Phobius"/>
    </source>
</evidence>
<evidence type="ECO:0000256" key="4">
    <source>
        <dbReference type="ARBA" id="ARBA00022692"/>
    </source>
</evidence>
<feature type="domain" description="Threonine/Serine exporter ThrE" evidence="9">
    <location>
        <begin position="11"/>
        <end position="136"/>
    </location>
</feature>
<dbReference type="InterPro" id="IPR050539">
    <property type="entry name" value="ThrE_Dicarb/AminoAcid_Exp"/>
</dbReference>
<dbReference type="Proteomes" id="UP001481872">
    <property type="component" value="Unassembled WGS sequence"/>
</dbReference>
<feature type="transmembrane region" description="Helical" evidence="8">
    <location>
        <begin position="85"/>
        <end position="106"/>
    </location>
</feature>
<feature type="transmembrane region" description="Helical" evidence="8">
    <location>
        <begin position="118"/>
        <end position="137"/>
    </location>
</feature>
<evidence type="ECO:0000256" key="3">
    <source>
        <dbReference type="ARBA" id="ARBA00022519"/>
    </source>
</evidence>
<dbReference type="PANTHER" id="PTHR34390">
    <property type="entry name" value="UPF0442 PROTEIN YJJB-RELATED"/>
    <property type="match status" value="1"/>
</dbReference>
<evidence type="ECO:0000259" key="9">
    <source>
        <dbReference type="Pfam" id="PF12821"/>
    </source>
</evidence>
<dbReference type="RefSeq" id="WP_349053880.1">
    <property type="nucleotide sequence ID" value="NZ_JBBNPS010000009.1"/>
</dbReference>
<protein>
    <submittedName>
        <fullName evidence="10">Threonine/serine exporter family protein</fullName>
    </submittedName>
</protein>
<comment type="similarity">
    <text evidence="7">Belongs to the ThrE exporter (TC 2.A.79) family.</text>
</comment>
<dbReference type="InterPro" id="IPR024528">
    <property type="entry name" value="ThrE_2"/>
</dbReference>
<dbReference type="Pfam" id="PF12821">
    <property type="entry name" value="ThrE_2"/>
    <property type="match status" value="1"/>
</dbReference>
<gene>
    <name evidence="10" type="ORF">AAA081_04660</name>
</gene>
<evidence type="ECO:0000313" key="10">
    <source>
        <dbReference type="EMBL" id="MEQ3353593.1"/>
    </source>
</evidence>
<feature type="transmembrane region" description="Helical" evidence="8">
    <location>
        <begin position="55"/>
        <end position="73"/>
    </location>
</feature>
<evidence type="ECO:0000313" key="11">
    <source>
        <dbReference type="Proteomes" id="UP001481872"/>
    </source>
</evidence>
<keyword evidence="2" id="KW-1003">Cell membrane</keyword>
<keyword evidence="11" id="KW-1185">Reference proteome</keyword>
<evidence type="ECO:0000256" key="7">
    <source>
        <dbReference type="ARBA" id="ARBA00034125"/>
    </source>
</evidence>
<name>A0ABV1J5Z9_9FIRM</name>
<evidence type="ECO:0000256" key="6">
    <source>
        <dbReference type="ARBA" id="ARBA00023136"/>
    </source>
</evidence>
<keyword evidence="6 8" id="KW-0472">Membrane</keyword>
<comment type="caution">
    <text evidence="10">The sequence shown here is derived from an EMBL/GenBank/DDBJ whole genome shotgun (WGS) entry which is preliminary data.</text>
</comment>
<keyword evidence="5 8" id="KW-1133">Transmembrane helix</keyword>
<dbReference type="EMBL" id="JBBNPS010000009">
    <property type="protein sequence ID" value="MEQ3353593.1"/>
    <property type="molecule type" value="Genomic_DNA"/>
</dbReference>
<keyword evidence="3" id="KW-0997">Cell inner membrane</keyword>
<accession>A0ABV1J5Z9</accession>
<evidence type="ECO:0000256" key="1">
    <source>
        <dbReference type="ARBA" id="ARBA00004651"/>
    </source>
</evidence>
<sequence>MAISKLIIMFIASVGSTIGYAIPVEAPKRSLIPAALSSGFAYFVYLKILDFNGSAAFGAFIAALIMGTLGEFLSRHYKMPATIFVLPQLITLVPGGGMYYTMSYLIQDNMESFVREGVNTFSIAVALSLGIAASSLFSRSLRAFKKRSVHNTKPMFHKY</sequence>